<feature type="domain" description="HEPN" evidence="1">
    <location>
        <begin position="1"/>
        <end position="109"/>
    </location>
</feature>
<dbReference type="AlphaFoldDB" id="A0A2R7Y1Y2"/>
<evidence type="ECO:0000313" key="2">
    <source>
        <dbReference type="EMBL" id="PUA31534.1"/>
    </source>
</evidence>
<name>A0A2R7Y1Y2_9ARCH</name>
<sequence>MEAQEAFKWGNHRLAVASSQLSVENSAKAVIALFRAPSWSHDPSHELLEVSSTLPPDLKKLAEELADITRQLAAEHGRATYGEPFRGLTPWDLYDERSAFETLSKARRAKEVMNLILRKLGVSLQE</sequence>
<dbReference type="Proteomes" id="UP000244066">
    <property type="component" value="Unassembled WGS sequence"/>
</dbReference>
<accession>A0A2R7Y1Y2</accession>
<reference evidence="2 3" key="1">
    <citation type="submission" date="2017-04" db="EMBL/GenBank/DDBJ databases">
        <title>Draft Aigarchaeota genome from a New Zealand hot spring.</title>
        <authorList>
            <person name="Reysenbach A.-L."/>
            <person name="Donaho J.A."/>
            <person name="Gerhart J."/>
            <person name="Kelley J.F."/>
            <person name="Kouba K."/>
            <person name="Podar M."/>
            <person name="Stott M."/>
        </authorList>
    </citation>
    <scope>NUCLEOTIDE SEQUENCE [LARGE SCALE GENOMIC DNA]</scope>
    <source>
        <strain evidence="2">NZ13_MG1</strain>
    </source>
</reference>
<organism evidence="2 3">
    <name type="scientific">Candidatus Terraquivivens tikiterensis</name>
    <dbReference type="NCBI Taxonomy" id="1980982"/>
    <lineage>
        <taxon>Archaea</taxon>
        <taxon>Nitrososphaerota</taxon>
        <taxon>Candidatus Wolframiiraptoraceae</taxon>
        <taxon>Candidatus Terraquivivens</taxon>
    </lineage>
</organism>
<dbReference type="InterPro" id="IPR007842">
    <property type="entry name" value="HEPN_dom"/>
</dbReference>
<dbReference type="Pfam" id="PF05168">
    <property type="entry name" value="HEPN"/>
    <property type="match status" value="1"/>
</dbReference>
<evidence type="ECO:0000313" key="3">
    <source>
        <dbReference type="Proteomes" id="UP000244066"/>
    </source>
</evidence>
<protein>
    <recommendedName>
        <fullName evidence="1">HEPN domain-containing protein</fullName>
    </recommendedName>
</protein>
<dbReference type="PROSITE" id="PS50910">
    <property type="entry name" value="HEPN"/>
    <property type="match status" value="1"/>
</dbReference>
<comment type="caution">
    <text evidence="2">The sequence shown here is derived from an EMBL/GenBank/DDBJ whole genome shotgun (WGS) entry which is preliminary data.</text>
</comment>
<proteinExistence type="predicted"/>
<dbReference type="EMBL" id="NDWU01000016">
    <property type="protein sequence ID" value="PUA31534.1"/>
    <property type="molecule type" value="Genomic_DNA"/>
</dbReference>
<gene>
    <name evidence="2" type="ORF">B9J98_06040</name>
</gene>
<dbReference type="SUPFAM" id="SSF81593">
    <property type="entry name" value="Nucleotidyltransferase substrate binding subunit/domain"/>
    <property type="match status" value="1"/>
</dbReference>
<evidence type="ECO:0000259" key="1">
    <source>
        <dbReference type="PROSITE" id="PS50910"/>
    </source>
</evidence>
<dbReference type="Gene3D" id="1.20.120.330">
    <property type="entry name" value="Nucleotidyltransferases domain 2"/>
    <property type="match status" value="1"/>
</dbReference>